<organism evidence="2 3">
    <name type="scientific">Goodea atripinnis</name>
    <dbReference type="NCBI Taxonomy" id="208336"/>
    <lineage>
        <taxon>Eukaryota</taxon>
        <taxon>Metazoa</taxon>
        <taxon>Chordata</taxon>
        <taxon>Craniata</taxon>
        <taxon>Vertebrata</taxon>
        <taxon>Euteleostomi</taxon>
        <taxon>Actinopterygii</taxon>
        <taxon>Neopterygii</taxon>
        <taxon>Teleostei</taxon>
        <taxon>Neoteleostei</taxon>
        <taxon>Acanthomorphata</taxon>
        <taxon>Ovalentaria</taxon>
        <taxon>Atherinomorphae</taxon>
        <taxon>Cyprinodontiformes</taxon>
        <taxon>Goodeidae</taxon>
        <taxon>Goodea</taxon>
    </lineage>
</organism>
<dbReference type="Proteomes" id="UP001476798">
    <property type="component" value="Unassembled WGS sequence"/>
</dbReference>
<comment type="caution">
    <text evidence="2">The sequence shown here is derived from an EMBL/GenBank/DDBJ whole genome shotgun (WGS) entry which is preliminary data.</text>
</comment>
<keyword evidence="3" id="KW-1185">Reference proteome</keyword>
<feature type="region of interest" description="Disordered" evidence="1">
    <location>
        <begin position="45"/>
        <end position="67"/>
    </location>
</feature>
<protein>
    <submittedName>
        <fullName evidence="2">WD repeat-containing protein 48</fullName>
    </submittedName>
</protein>
<evidence type="ECO:0000313" key="3">
    <source>
        <dbReference type="Proteomes" id="UP001476798"/>
    </source>
</evidence>
<name>A0ABV0N7U1_9TELE</name>
<proteinExistence type="predicted"/>
<dbReference type="EMBL" id="JAHRIO010030173">
    <property type="protein sequence ID" value="MEQ2167467.1"/>
    <property type="molecule type" value="Genomic_DNA"/>
</dbReference>
<dbReference type="Pfam" id="PF11816">
    <property type="entry name" value="DUF3337"/>
    <property type="match status" value="1"/>
</dbReference>
<evidence type="ECO:0000256" key="1">
    <source>
        <dbReference type="SAM" id="MobiDB-lite"/>
    </source>
</evidence>
<evidence type="ECO:0000313" key="2">
    <source>
        <dbReference type="EMBL" id="MEQ2167467.1"/>
    </source>
</evidence>
<accession>A0ABV0N7U1</accession>
<gene>
    <name evidence="2" type="primary">WDR48_1</name>
    <name evidence="2" type="ORF">GOODEAATRI_004446</name>
</gene>
<feature type="compositionally biased region" description="Polar residues" evidence="1">
    <location>
        <begin position="45"/>
        <end position="56"/>
    </location>
</feature>
<reference evidence="2 3" key="1">
    <citation type="submission" date="2021-06" db="EMBL/GenBank/DDBJ databases">
        <authorList>
            <person name="Palmer J.M."/>
        </authorList>
    </citation>
    <scope>NUCLEOTIDE SEQUENCE [LARGE SCALE GENOMIC DNA]</scope>
    <source>
        <strain evidence="2 3">GA_2019</strain>
        <tissue evidence="2">Muscle</tissue>
    </source>
</reference>
<dbReference type="InterPro" id="IPR021772">
    <property type="entry name" value="WDR48/Bun107"/>
</dbReference>
<sequence>MESGSGPLDSVTYLLLCYRDRLSASDMLQVRKVMEHVYEKIINLDNESQTTSSSANDKPGEQEKEEDMAMLAEEKIELMCQDQKLSLFSTQCTRLSRTATVKLHLVSG</sequence>